<name>A0A916WTX2_9MICO</name>
<dbReference type="PROSITE" id="PS51462">
    <property type="entry name" value="NUDIX"/>
    <property type="match status" value="1"/>
</dbReference>
<dbReference type="AlphaFoldDB" id="A0A916WTX2"/>
<reference evidence="5" key="2">
    <citation type="submission" date="2020-09" db="EMBL/GenBank/DDBJ databases">
        <authorList>
            <person name="Sun Q."/>
            <person name="Zhou Y."/>
        </authorList>
    </citation>
    <scope>NUCLEOTIDE SEQUENCE</scope>
    <source>
        <strain evidence="5">CGMCC 1.15085</strain>
    </source>
</reference>
<sequence>MGIPPGFESLFDETYVDYANADTVGTFDEPPPELVHRIHLVATPEPGTVTACESIEGWRFLPGGRLEPGETLESAAARELYEEAGSKPTGPLRVFFSHIAHSRNAAPYLPHVPHPTMWWIYAVIPTEVVGEPPTGVDGAEQITAVRHLPVSEAIDWMADSIDDTGADVLRLAARLGLV</sequence>
<dbReference type="PROSITE" id="PS00893">
    <property type="entry name" value="NUDIX_BOX"/>
    <property type="match status" value="1"/>
</dbReference>
<keyword evidence="2 3" id="KW-0378">Hydrolase</keyword>
<evidence type="ECO:0000313" key="6">
    <source>
        <dbReference type="Proteomes" id="UP000636793"/>
    </source>
</evidence>
<evidence type="ECO:0000256" key="3">
    <source>
        <dbReference type="RuleBase" id="RU003476"/>
    </source>
</evidence>
<feature type="domain" description="Nudix hydrolase" evidence="4">
    <location>
        <begin position="17"/>
        <end position="171"/>
    </location>
</feature>
<comment type="caution">
    <text evidence="5">The sequence shown here is derived from an EMBL/GenBank/DDBJ whole genome shotgun (WGS) entry which is preliminary data.</text>
</comment>
<evidence type="ECO:0000259" key="4">
    <source>
        <dbReference type="PROSITE" id="PS51462"/>
    </source>
</evidence>
<gene>
    <name evidence="5" type="ORF">GCM10011492_20050</name>
</gene>
<keyword evidence="6" id="KW-1185">Reference proteome</keyword>
<protein>
    <recommendedName>
        <fullName evidence="4">Nudix hydrolase domain-containing protein</fullName>
    </recommendedName>
</protein>
<reference evidence="5" key="1">
    <citation type="journal article" date="2014" name="Int. J. Syst. Evol. Microbiol.">
        <title>Complete genome sequence of Corynebacterium casei LMG S-19264T (=DSM 44701T), isolated from a smear-ripened cheese.</title>
        <authorList>
            <consortium name="US DOE Joint Genome Institute (JGI-PGF)"/>
            <person name="Walter F."/>
            <person name="Albersmeier A."/>
            <person name="Kalinowski J."/>
            <person name="Ruckert C."/>
        </authorList>
    </citation>
    <scope>NUCLEOTIDE SEQUENCE</scope>
    <source>
        <strain evidence="5">CGMCC 1.15085</strain>
    </source>
</reference>
<proteinExistence type="inferred from homology"/>
<dbReference type="Gene3D" id="3.90.79.10">
    <property type="entry name" value="Nucleoside Triphosphate Pyrophosphohydrolase"/>
    <property type="match status" value="1"/>
</dbReference>
<dbReference type="RefSeq" id="WP_188836871.1">
    <property type="nucleotide sequence ID" value="NZ_BMHI01000003.1"/>
</dbReference>
<evidence type="ECO:0000256" key="2">
    <source>
        <dbReference type="ARBA" id="ARBA00022801"/>
    </source>
</evidence>
<dbReference type="InterPro" id="IPR020476">
    <property type="entry name" value="Nudix_hydrolase"/>
</dbReference>
<dbReference type="InterPro" id="IPR015797">
    <property type="entry name" value="NUDIX_hydrolase-like_dom_sf"/>
</dbReference>
<dbReference type="SUPFAM" id="SSF55811">
    <property type="entry name" value="Nudix"/>
    <property type="match status" value="1"/>
</dbReference>
<dbReference type="InterPro" id="IPR000086">
    <property type="entry name" value="NUDIX_hydrolase_dom"/>
</dbReference>
<dbReference type="GO" id="GO:0016787">
    <property type="term" value="F:hydrolase activity"/>
    <property type="evidence" value="ECO:0007669"/>
    <property type="project" value="UniProtKB-KW"/>
</dbReference>
<dbReference type="PRINTS" id="PR00502">
    <property type="entry name" value="NUDIXFAMILY"/>
</dbReference>
<dbReference type="EMBL" id="BMHI01000003">
    <property type="protein sequence ID" value="GGB29628.1"/>
    <property type="molecule type" value="Genomic_DNA"/>
</dbReference>
<dbReference type="InterPro" id="IPR020084">
    <property type="entry name" value="NUDIX_hydrolase_CS"/>
</dbReference>
<dbReference type="Pfam" id="PF00293">
    <property type="entry name" value="NUDIX"/>
    <property type="match status" value="1"/>
</dbReference>
<evidence type="ECO:0000313" key="5">
    <source>
        <dbReference type="EMBL" id="GGB29628.1"/>
    </source>
</evidence>
<evidence type="ECO:0000256" key="1">
    <source>
        <dbReference type="ARBA" id="ARBA00005582"/>
    </source>
</evidence>
<organism evidence="5 6">
    <name type="scientific">Flexivirga endophytica</name>
    <dbReference type="NCBI Taxonomy" id="1849103"/>
    <lineage>
        <taxon>Bacteria</taxon>
        <taxon>Bacillati</taxon>
        <taxon>Actinomycetota</taxon>
        <taxon>Actinomycetes</taxon>
        <taxon>Micrococcales</taxon>
        <taxon>Dermacoccaceae</taxon>
        <taxon>Flexivirga</taxon>
    </lineage>
</organism>
<accession>A0A916WTX2</accession>
<comment type="similarity">
    <text evidence="1 3">Belongs to the Nudix hydrolase family.</text>
</comment>
<dbReference type="Proteomes" id="UP000636793">
    <property type="component" value="Unassembled WGS sequence"/>
</dbReference>